<dbReference type="Proteomes" id="UP000007947">
    <property type="component" value="Chromosome"/>
</dbReference>
<reference evidence="1 2" key="1">
    <citation type="submission" date="2011-05" db="EMBL/GenBank/DDBJ databases">
        <title>Whole genome sequence of Microlunatus phosphovorus NM-1.</title>
        <authorList>
            <person name="Hosoyama A."/>
            <person name="Sasaki K."/>
            <person name="Harada T."/>
            <person name="Igarashi R."/>
            <person name="Kawakoshi A."/>
            <person name="Sasagawa M."/>
            <person name="Fukada J."/>
            <person name="Nakamura S."/>
            <person name="Katano Y."/>
            <person name="Hanada S."/>
            <person name="Kamagata Y."/>
            <person name="Nakamura N."/>
            <person name="Yamazaki S."/>
            <person name="Fujita N."/>
        </authorList>
    </citation>
    <scope>NUCLEOTIDE SEQUENCE [LARGE SCALE GENOMIC DNA]</scope>
    <source>
        <strain evidence="2">ATCC 700054 / DSM 10555 / JCM 9379 / NBRC 101784 / NCIMB 13414 / VKM Ac-1990 / NM-1</strain>
    </source>
</reference>
<dbReference type="HOGENOM" id="CLU_1925159_0_0_11"/>
<evidence type="ECO:0000313" key="1">
    <source>
        <dbReference type="EMBL" id="BAK33752.1"/>
    </source>
</evidence>
<proteinExistence type="predicted"/>
<dbReference type="STRING" id="1032480.MLP_07380"/>
<organism evidence="1 2">
    <name type="scientific">Microlunatus phosphovorus (strain ATCC 700054 / DSM 10555 / JCM 9379 / NBRC 101784 / NCIMB 13414 / VKM Ac-1990 / NM-1)</name>
    <dbReference type="NCBI Taxonomy" id="1032480"/>
    <lineage>
        <taxon>Bacteria</taxon>
        <taxon>Bacillati</taxon>
        <taxon>Actinomycetota</taxon>
        <taxon>Actinomycetes</taxon>
        <taxon>Propionibacteriales</taxon>
        <taxon>Propionibacteriaceae</taxon>
        <taxon>Microlunatus</taxon>
    </lineage>
</organism>
<dbReference type="EMBL" id="AP012204">
    <property type="protein sequence ID" value="BAK33752.1"/>
    <property type="molecule type" value="Genomic_DNA"/>
</dbReference>
<sequence length="131" mass="14282">MATMTEQLTPSRSSRLEPVSLAVAVAEYRRLAYRALVLQAMHTTLPPVWQATDDDGTDLLALAAGCGCVGPEERACRHWELCLAAAVWLDTAEEWAAGTERAARIEYFAELERVAVGVEPWIAAQQPGTGR</sequence>
<protein>
    <submittedName>
        <fullName evidence="1">Uncharacterized protein</fullName>
    </submittedName>
</protein>
<keyword evidence="2" id="KW-1185">Reference proteome</keyword>
<dbReference type="AlphaFoldDB" id="F5XL64"/>
<name>F5XL64_MICPN</name>
<dbReference type="KEGG" id="mph:MLP_07380"/>
<accession>F5XL64</accession>
<evidence type="ECO:0000313" key="2">
    <source>
        <dbReference type="Proteomes" id="UP000007947"/>
    </source>
</evidence>
<gene>
    <name evidence="1" type="ordered locus">MLP_07380</name>
</gene>